<organism evidence="1 2">
    <name type="scientific">Zosterops borbonicus</name>
    <dbReference type="NCBI Taxonomy" id="364589"/>
    <lineage>
        <taxon>Eukaryota</taxon>
        <taxon>Metazoa</taxon>
        <taxon>Chordata</taxon>
        <taxon>Craniata</taxon>
        <taxon>Vertebrata</taxon>
        <taxon>Euteleostomi</taxon>
        <taxon>Archelosauria</taxon>
        <taxon>Archosauria</taxon>
        <taxon>Dinosauria</taxon>
        <taxon>Saurischia</taxon>
        <taxon>Theropoda</taxon>
        <taxon>Coelurosauria</taxon>
        <taxon>Aves</taxon>
        <taxon>Neognathae</taxon>
        <taxon>Neoaves</taxon>
        <taxon>Telluraves</taxon>
        <taxon>Australaves</taxon>
        <taxon>Passeriformes</taxon>
        <taxon>Sylvioidea</taxon>
        <taxon>Zosteropidae</taxon>
        <taxon>Zosterops</taxon>
    </lineage>
</organism>
<protein>
    <submittedName>
        <fullName evidence="1">Uncharacterized protein</fullName>
    </submittedName>
</protein>
<proteinExistence type="predicted"/>
<accession>A0A8K1G945</accession>
<sequence length="72" mass="8629">MESVQHRVTETVRRLEHLSCEERLQALGWFTLQKTERGFINTYKYFTDKNDSRHIQVLSLSLVTHVPFAHWL</sequence>
<dbReference type="Proteomes" id="UP000796761">
    <property type="component" value="Unassembled WGS sequence"/>
</dbReference>
<keyword evidence="2" id="KW-1185">Reference proteome</keyword>
<gene>
    <name evidence="1" type="ORF">HGM15179_013226</name>
</gene>
<reference evidence="1" key="1">
    <citation type="submission" date="2019-04" db="EMBL/GenBank/DDBJ databases">
        <title>Genome assembly of Zosterops borbonicus 15179.</title>
        <authorList>
            <person name="Leroy T."/>
            <person name="Anselmetti Y."/>
            <person name="Tilak M.-K."/>
            <person name="Nabholz B."/>
        </authorList>
    </citation>
    <scope>NUCLEOTIDE SEQUENCE</scope>
    <source>
        <strain evidence="1">HGM_15179</strain>
        <tissue evidence="1">Muscle</tissue>
    </source>
</reference>
<evidence type="ECO:0000313" key="2">
    <source>
        <dbReference type="Proteomes" id="UP000796761"/>
    </source>
</evidence>
<comment type="caution">
    <text evidence="1">The sequence shown here is derived from an EMBL/GenBank/DDBJ whole genome shotgun (WGS) entry which is preliminary data.</text>
</comment>
<dbReference type="AlphaFoldDB" id="A0A8K1G945"/>
<evidence type="ECO:0000313" key="1">
    <source>
        <dbReference type="EMBL" id="TRZ13882.1"/>
    </source>
</evidence>
<name>A0A8K1G945_9PASS</name>
<dbReference type="EMBL" id="SWJQ01000476">
    <property type="protein sequence ID" value="TRZ13882.1"/>
    <property type="molecule type" value="Genomic_DNA"/>
</dbReference>